<dbReference type="Pfam" id="PF01381">
    <property type="entry name" value="HTH_3"/>
    <property type="match status" value="1"/>
</dbReference>
<feature type="domain" description="HTH cro/C1-type" evidence="1">
    <location>
        <begin position="7"/>
        <end position="43"/>
    </location>
</feature>
<keyword evidence="3" id="KW-1185">Reference proteome</keyword>
<dbReference type="PROSITE" id="PS50943">
    <property type="entry name" value="HTH_CROC1"/>
    <property type="match status" value="1"/>
</dbReference>
<evidence type="ECO:0000259" key="1">
    <source>
        <dbReference type="PROSITE" id="PS50943"/>
    </source>
</evidence>
<sequence>MPIEEILKSIRKELSISQEQLARELNISYTTINRWENSHRTPSRLAKMRLLEFCISQSVSKEIIHALECL</sequence>
<name>A0ABS6F9R4_9FIRM</name>
<dbReference type="Proteomes" id="UP000787672">
    <property type="component" value="Unassembled WGS sequence"/>
</dbReference>
<dbReference type="RefSeq" id="WP_216559005.1">
    <property type="nucleotide sequence ID" value="NZ_JAHLQN010000001.1"/>
</dbReference>
<comment type="caution">
    <text evidence="2">The sequence shown here is derived from an EMBL/GenBank/DDBJ whole genome shotgun (WGS) entry which is preliminary data.</text>
</comment>
<proteinExistence type="predicted"/>
<dbReference type="InterPro" id="IPR001387">
    <property type="entry name" value="Cro/C1-type_HTH"/>
</dbReference>
<evidence type="ECO:0000313" key="2">
    <source>
        <dbReference type="EMBL" id="MBU5626080.1"/>
    </source>
</evidence>
<evidence type="ECO:0000313" key="3">
    <source>
        <dbReference type="Proteomes" id="UP000787672"/>
    </source>
</evidence>
<protein>
    <submittedName>
        <fullName evidence="2">Helix-turn-helix domain-containing protein</fullName>
    </submittedName>
</protein>
<dbReference type="CDD" id="cd00093">
    <property type="entry name" value="HTH_XRE"/>
    <property type="match status" value="1"/>
</dbReference>
<gene>
    <name evidence="2" type="ORF">KQI82_03900</name>
</gene>
<dbReference type="SMART" id="SM00530">
    <property type="entry name" value="HTH_XRE"/>
    <property type="match status" value="1"/>
</dbReference>
<reference evidence="2 3" key="1">
    <citation type="submission" date="2021-06" db="EMBL/GenBank/DDBJ databases">
        <authorList>
            <person name="Sun Q."/>
            <person name="Li D."/>
        </authorList>
    </citation>
    <scope>NUCLEOTIDE SEQUENCE [LARGE SCALE GENOMIC DNA]</scope>
    <source>
        <strain evidence="2 3">MSJ-2</strain>
    </source>
</reference>
<organism evidence="2 3">
    <name type="scientific">Dysosmobacter acutus</name>
    <dbReference type="NCBI Taxonomy" id="2841504"/>
    <lineage>
        <taxon>Bacteria</taxon>
        <taxon>Bacillati</taxon>
        <taxon>Bacillota</taxon>
        <taxon>Clostridia</taxon>
        <taxon>Eubacteriales</taxon>
        <taxon>Oscillospiraceae</taxon>
        <taxon>Dysosmobacter</taxon>
    </lineage>
</organism>
<accession>A0ABS6F9R4</accession>
<dbReference type="EMBL" id="JAHLQN010000001">
    <property type="protein sequence ID" value="MBU5626080.1"/>
    <property type="molecule type" value="Genomic_DNA"/>
</dbReference>